<keyword evidence="2" id="KW-0560">Oxidoreductase</keyword>
<dbReference type="PANTHER" id="PTHR13384:SF19">
    <property type="entry name" value="G PATCH DOMAIN-CONTAINING PROTEIN 1"/>
    <property type="match status" value="1"/>
</dbReference>
<evidence type="ECO:0000256" key="2">
    <source>
        <dbReference type="ARBA" id="ARBA00023002"/>
    </source>
</evidence>
<feature type="region of interest" description="Disordered" evidence="3">
    <location>
        <begin position="216"/>
        <end position="248"/>
    </location>
</feature>
<keyword evidence="6" id="KW-1185">Reference proteome</keyword>
<dbReference type="EMBL" id="QGMJ01000621">
    <property type="protein sequence ID" value="TVY34606.1"/>
    <property type="molecule type" value="Genomic_DNA"/>
</dbReference>
<feature type="region of interest" description="Disordered" evidence="3">
    <location>
        <begin position="730"/>
        <end position="774"/>
    </location>
</feature>
<comment type="caution">
    <text evidence="5">The sequence shown here is derived from an EMBL/GenBank/DDBJ whole genome shotgun (WGS) entry which is preliminary data.</text>
</comment>
<dbReference type="InterPro" id="IPR047122">
    <property type="entry name" value="Trans-enoyl_RdTase-like"/>
</dbReference>
<evidence type="ECO:0000259" key="4">
    <source>
        <dbReference type="PROSITE" id="PS50174"/>
    </source>
</evidence>
<dbReference type="Gene3D" id="3.40.50.720">
    <property type="entry name" value="NAD(P)-binding Rossmann-like Domain"/>
    <property type="match status" value="1"/>
</dbReference>
<dbReference type="GO" id="GO:0003723">
    <property type="term" value="F:RNA binding"/>
    <property type="evidence" value="ECO:0007669"/>
    <property type="project" value="TreeGrafter"/>
</dbReference>
<dbReference type="SUPFAM" id="SSF50129">
    <property type="entry name" value="GroES-like"/>
    <property type="match status" value="1"/>
</dbReference>
<evidence type="ECO:0000313" key="6">
    <source>
        <dbReference type="Proteomes" id="UP000462212"/>
    </source>
</evidence>
<feature type="compositionally biased region" description="Polar residues" evidence="3">
    <location>
        <begin position="752"/>
        <end position="774"/>
    </location>
</feature>
<dbReference type="Pfam" id="PF01585">
    <property type="entry name" value="G-patch"/>
    <property type="match status" value="1"/>
</dbReference>
<dbReference type="SUPFAM" id="SSF51735">
    <property type="entry name" value="NAD(P)-binding Rossmann-fold domains"/>
    <property type="match status" value="1"/>
</dbReference>
<sequence>MSVKRSRATFEADLQAQQSPFVAFGTPLPPLDPDVRDDGSYVPVWKQEVRDERGQKRLHGAFTGGFSAGYFNTVGSKEGWTPSTFVSSRSNRKKDAPKAPQQRPEDFMDEEDIADAAEAQRVETANGFAGLGTTQDDAARRGALIDLFRTEGETVGIKLLKKMGWKEGQGVGPKIRRKARLDGVEKAGEDNNTTHLFAPENTHMISFVKKNDHKGLGFEGETKLEPSNGPGSDTVKSDDEDDVTTNLLGPKAANSKLSKKKAVRGGIGIGILNDTGSDDEDPYEIGPRISYNRVIGGDKKKKKPANGSVNPLLKSKPVFISKKVAMAKAAIGFRKCHDGRLPLDGFTLSSSDEFSSIIQSVGKYAPPEIPQGWKSSREPNPGSAGAYLSTADAAKASKLDPKSRAAILGEAALPGKSVFDFLSPAARDKLASASGKSNLPAALGEIPAGYAMTEEERRKEFLAQIPKVDKYTADAALSRGASGFMPYSEDESKRSRYRAYLENQAGINPNLPEKAPGISKNDWLKELNEFANCAQIFKPMSGMMATRFTTSTTAPKLASDAPDSTTSLLSKPEPRPEDPAQQAAKLGMYGPMTRSSTDWYPTRLLCKRFNVKPPAHVQPGSTEHADEGAAPRNTAPDLVSRNAIDEMMRNQNWDTGTRSSQPTETEAVVEGPKEVVIDVERNEALEGQKAGEAVFKAIFGDDSDDDEYCYPIAVKVLVYSDVYSATSPKKESWGEKVPVSPEQYEIEGKNPGDSTDSQESIDSTSQFTSPDEINITTGGNVAEIPIQRSNRALIVAAKGAYGFADLPFPTLAHEHEVVISNRATGLNPIDYKSVDYNFCLPEFPWITGREMAGVVEMVGAGVRDVKVGDHVWTSTYYRDRRAGCFQQYITVPAHTVLPLPPSTSFTSAASLGVAGLTAAMTLWHWLDVPLPPPSSKPPLPANSEKQEQELDQEFLLIWGGGTVTGQYALQLAALSHLRILAIASSHTAPLARSLGATVIERDNKSNTQIISEIKSIAGDNITRAIDLVGPKTASACLQVLSTKRASKFAPLAMMGSEEVPGNVHVVTVEMKRFVLDETNRAYALELNRLVGEGRVQVPGIEAVHGGLENVVLGLDRLKKGEMGGRKMVVVF</sequence>
<dbReference type="InterPro" id="IPR020843">
    <property type="entry name" value="ER"/>
</dbReference>
<evidence type="ECO:0000256" key="3">
    <source>
        <dbReference type="SAM" id="MobiDB-lite"/>
    </source>
</evidence>
<dbReference type="InterPro" id="IPR000467">
    <property type="entry name" value="G_patch_dom"/>
</dbReference>
<dbReference type="PANTHER" id="PTHR13384">
    <property type="entry name" value="G PATCH DOMAIN-CONTAINING PROTEIN 1"/>
    <property type="match status" value="1"/>
</dbReference>
<name>A0A8H8RIE3_9HELO</name>
<proteinExistence type="inferred from homology"/>
<dbReference type="Gene3D" id="3.90.180.10">
    <property type="entry name" value="Medium-chain alcohol dehydrogenases, catalytic domain"/>
    <property type="match status" value="1"/>
</dbReference>
<evidence type="ECO:0000313" key="5">
    <source>
        <dbReference type="EMBL" id="TVY34606.1"/>
    </source>
</evidence>
<feature type="region of interest" description="Disordered" evidence="3">
    <location>
        <begin position="615"/>
        <end position="635"/>
    </location>
</feature>
<dbReference type="InterPro" id="IPR036291">
    <property type="entry name" value="NAD(P)-bd_dom_sf"/>
</dbReference>
<accession>A0A8H8RIE3</accession>
<feature type="domain" description="G-patch" evidence="4">
    <location>
        <begin position="152"/>
        <end position="221"/>
    </location>
</feature>
<gene>
    <name evidence="5" type="primary">GPATCH1</name>
    <name evidence="5" type="ORF">LSUB1_G007393</name>
</gene>
<dbReference type="Proteomes" id="UP000462212">
    <property type="component" value="Unassembled WGS sequence"/>
</dbReference>
<organism evidence="5 6">
    <name type="scientific">Lachnellula subtilissima</name>
    <dbReference type="NCBI Taxonomy" id="602034"/>
    <lineage>
        <taxon>Eukaryota</taxon>
        <taxon>Fungi</taxon>
        <taxon>Dikarya</taxon>
        <taxon>Ascomycota</taxon>
        <taxon>Pezizomycotina</taxon>
        <taxon>Leotiomycetes</taxon>
        <taxon>Helotiales</taxon>
        <taxon>Lachnaceae</taxon>
        <taxon>Lachnellula</taxon>
    </lineage>
</organism>
<dbReference type="InterPro" id="IPR013154">
    <property type="entry name" value="ADH-like_N"/>
</dbReference>
<reference evidence="5 6" key="1">
    <citation type="submission" date="2018-05" db="EMBL/GenBank/DDBJ databases">
        <title>Genome sequencing and assembly of the regulated plant pathogen Lachnellula willkommii and related sister species for the development of diagnostic species identification markers.</title>
        <authorList>
            <person name="Giroux E."/>
            <person name="Bilodeau G."/>
        </authorList>
    </citation>
    <scope>NUCLEOTIDE SEQUENCE [LARGE SCALE GENOMIC DNA]</scope>
    <source>
        <strain evidence="5 6">CBS 197.66</strain>
    </source>
</reference>
<dbReference type="SMART" id="SM00829">
    <property type="entry name" value="PKS_ER"/>
    <property type="match status" value="1"/>
</dbReference>
<dbReference type="CDD" id="cd08249">
    <property type="entry name" value="enoyl_reductase_like"/>
    <property type="match status" value="1"/>
</dbReference>
<dbReference type="InterPro" id="IPR011666">
    <property type="entry name" value="DUF1604"/>
</dbReference>
<dbReference type="InterPro" id="IPR011032">
    <property type="entry name" value="GroES-like_sf"/>
</dbReference>
<dbReference type="GO" id="GO:0016651">
    <property type="term" value="F:oxidoreductase activity, acting on NAD(P)H"/>
    <property type="evidence" value="ECO:0007669"/>
    <property type="project" value="InterPro"/>
</dbReference>
<dbReference type="AlphaFoldDB" id="A0A8H8RIE3"/>
<dbReference type="PROSITE" id="PS50174">
    <property type="entry name" value="G_PATCH"/>
    <property type="match status" value="1"/>
</dbReference>
<evidence type="ECO:0000256" key="1">
    <source>
        <dbReference type="ARBA" id="ARBA00008072"/>
    </source>
</evidence>
<dbReference type="Pfam" id="PF26093">
    <property type="entry name" value="HTH_TGH"/>
    <property type="match status" value="1"/>
</dbReference>
<feature type="region of interest" description="Disordered" evidence="3">
    <location>
        <begin position="553"/>
        <end position="584"/>
    </location>
</feature>
<dbReference type="OrthoDB" id="20507at2759"/>
<dbReference type="GO" id="GO:0006397">
    <property type="term" value="P:mRNA processing"/>
    <property type="evidence" value="ECO:0007669"/>
    <property type="project" value="InterPro"/>
</dbReference>
<dbReference type="GO" id="GO:0005634">
    <property type="term" value="C:nucleus"/>
    <property type="evidence" value="ECO:0007669"/>
    <property type="project" value="TreeGrafter"/>
</dbReference>
<dbReference type="Pfam" id="PF07713">
    <property type="entry name" value="DUF1604"/>
    <property type="match status" value="1"/>
</dbReference>
<feature type="region of interest" description="Disordered" evidence="3">
    <location>
        <begin position="82"/>
        <end position="108"/>
    </location>
</feature>
<dbReference type="Pfam" id="PF08240">
    <property type="entry name" value="ADH_N"/>
    <property type="match status" value="1"/>
</dbReference>
<protein>
    <submittedName>
        <fullName evidence="5">G patch domain-containing protein</fullName>
    </submittedName>
</protein>
<comment type="similarity">
    <text evidence="1">Belongs to the zinc-containing alcohol dehydrogenase family.</text>
</comment>